<dbReference type="STRING" id="758820.SAMN00777080_3398"/>
<dbReference type="EMBL" id="LT838813">
    <property type="protein sequence ID" value="SMD44765.1"/>
    <property type="molecule type" value="Genomic_DNA"/>
</dbReference>
<dbReference type="AlphaFoldDB" id="A0A1W2H763"/>
<protein>
    <submittedName>
        <fullName evidence="2">Uncharacterized protein</fullName>
    </submittedName>
</protein>
<keyword evidence="3" id="KW-1185">Reference proteome</keyword>
<feature type="transmembrane region" description="Helical" evidence="1">
    <location>
        <begin position="94"/>
        <end position="114"/>
    </location>
</feature>
<keyword evidence="1" id="KW-0472">Membrane</keyword>
<feature type="transmembrane region" description="Helical" evidence="1">
    <location>
        <begin position="62"/>
        <end position="82"/>
    </location>
</feature>
<feature type="transmembrane region" description="Helical" evidence="1">
    <location>
        <begin position="134"/>
        <end position="157"/>
    </location>
</feature>
<proteinExistence type="predicted"/>
<evidence type="ECO:0000313" key="3">
    <source>
        <dbReference type="Proteomes" id="UP000192333"/>
    </source>
</evidence>
<name>A0A1W2H763_9BACT</name>
<accession>A0A1W2H763</accession>
<keyword evidence="1" id="KW-0812">Transmembrane</keyword>
<keyword evidence="1" id="KW-1133">Transmembrane helix</keyword>
<dbReference type="Proteomes" id="UP000192333">
    <property type="component" value="Chromosome I"/>
</dbReference>
<organism evidence="2 3">
    <name type="scientific">Aquiflexum balticum DSM 16537</name>
    <dbReference type="NCBI Taxonomy" id="758820"/>
    <lineage>
        <taxon>Bacteria</taxon>
        <taxon>Pseudomonadati</taxon>
        <taxon>Bacteroidota</taxon>
        <taxon>Cytophagia</taxon>
        <taxon>Cytophagales</taxon>
        <taxon>Cyclobacteriaceae</taxon>
        <taxon>Aquiflexum</taxon>
    </lineage>
</organism>
<feature type="transmembrane region" description="Helical" evidence="1">
    <location>
        <begin position="30"/>
        <end position="50"/>
    </location>
</feature>
<sequence>MKAPINLNSMEKKADEKSLKEKLLHELTEYGINVVYLGLFFSAFILYRRLLLAEYGVFLDDYFMGLVKALIFGKVIMIGTFLKISRKFENRPLIIPTIYKTIFFTLLVAIFEFLEVTVKTLLKNSSWEGMMESYTHHFTLAWVGGALIVGFTFLPFFAFKEIARHYGVDSIRKLFFKTIQKN</sequence>
<gene>
    <name evidence="2" type="ORF">SAMN00777080_3398</name>
</gene>
<evidence type="ECO:0000256" key="1">
    <source>
        <dbReference type="SAM" id="Phobius"/>
    </source>
</evidence>
<reference evidence="3" key="1">
    <citation type="submission" date="2017-04" db="EMBL/GenBank/DDBJ databases">
        <authorList>
            <person name="Varghese N."/>
            <person name="Submissions S."/>
        </authorList>
    </citation>
    <scope>NUCLEOTIDE SEQUENCE [LARGE SCALE GENOMIC DNA]</scope>
    <source>
        <strain evidence="3">DSM 16537</strain>
    </source>
</reference>
<evidence type="ECO:0000313" key="2">
    <source>
        <dbReference type="EMBL" id="SMD44765.1"/>
    </source>
</evidence>